<proteinExistence type="predicted"/>
<comment type="caution">
    <text evidence="1">The sequence shown here is derived from an EMBL/GenBank/DDBJ whole genome shotgun (WGS) entry which is preliminary data.</text>
</comment>
<organism evidence="1 2">
    <name type="scientific">Peronospora belbahrii</name>
    <dbReference type="NCBI Taxonomy" id="622444"/>
    <lineage>
        <taxon>Eukaryota</taxon>
        <taxon>Sar</taxon>
        <taxon>Stramenopiles</taxon>
        <taxon>Oomycota</taxon>
        <taxon>Peronosporomycetes</taxon>
        <taxon>Peronosporales</taxon>
        <taxon>Peronosporaceae</taxon>
        <taxon>Peronospora</taxon>
    </lineage>
</organism>
<reference evidence="1" key="1">
    <citation type="submission" date="2021-11" db="EMBL/GenBank/DDBJ databases">
        <authorList>
            <person name="Islam A."/>
            <person name="Islam S."/>
            <person name="Flora M.S."/>
            <person name="Rahman M."/>
            <person name="Ziaur R.M."/>
            <person name="Epstein J.H."/>
            <person name="Hassan M."/>
            <person name="Klassen M."/>
            <person name="Woodard K."/>
            <person name="Webb A."/>
            <person name="Webby R.J."/>
            <person name="El Zowalaty M.E."/>
        </authorList>
    </citation>
    <scope>NUCLEOTIDE SEQUENCE</scope>
    <source>
        <strain evidence="1">Pbs3</strain>
    </source>
</reference>
<dbReference type="AlphaFoldDB" id="A0AAU9KNR6"/>
<dbReference type="Proteomes" id="UP001160483">
    <property type="component" value="Unassembled WGS sequence"/>
</dbReference>
<evidence type="ECO:0000313" key="1">
    <source>
        <dbReference type="EMBL" id="CAH0475474.1"/>
    </source>
</evidence>
<evidence type="ECO:0000313" key="2">
    <source>
        <dbReference type="Proteomes" id="UP001160483"/>
    </source>
</evidence>
<gene>
    <name evidence="1" type="ORF">PBS003_LOCUS2287</name>
</gene>
<name>A0AAU9KNR6_9STRA</name>
<protein>
    <submittedName>
        <fullName evidence="1">Uncharacterized protein</fullName>
    </submittedName>
</protein>
<accession>A0AAU9KNR6</accession>
<dbReference type="EMBL" id="CAKKTJ010000128">
    <property type="protein sequence ID" value="CAH0475474.1"/>
    <property type="molecule type" value="Genomic_DNA"/>
</dbReference>
<sequence>MAHRSIRHFDWGLQLRSKSAFRPAWIQNTTPARSGAGRQVATFALAGDVDLIEHPLEDRVVDPRDQFAWLVVSINFFTFWLPQEVKSYDKGRASPSCNEYIQRRCSRHFDGSRSGRNNTAGGTREQARTDVENMANAIHLDVSKWVRKTPALDSCDLWPAIHSAITTFQSSVSFYKLASQANFLARGADFTDLVTIPTARKLTRMENARFMAPLTEAEVLVPTTVISSGRRQYLCH</sequence>